<dbReference type="PROSITE" id="PS51217">
    <property type="entry name" value="UVRD_HELICASE_CTER"/>
    <property type="match status" value="1"/>
</dbReference>
<reference evidence="14" key="1">
    <citation type="submission" date="2015-10" db="EMBL/GenBank/DDBJ databases">
        <authorList>
            <person name="Gilbert D.G."/>
        </authorList>
    </citation>
    <scope>NUCLEOTIDE SEQUENCE</scope>
</reference>
<sequence length="751" mass="84039">MTTGSGLLEGLNPAQKEAVETVDGPLLIVAGPGSGKTRVITHRIAYLVREYEISPFNILAMTFTNKAAREMRERLDRLVGSRSDALTVGTFHSFCAKVLRIDGHNLGLDTNYSIYDADDQAKIIKDSMELAEIDPKRNPPRAILSMISNAKNKMWDSRTFTKNADNYFEEICAQVYHHYEEALTRNNAVDFDDLLMKTVQLLREFPGVRTKYNDRYKYIMVDEFQDTNISQYQLARLLAESHQNICVVGDPDQSIYSWRSADIRNILSFQGDYPQAKTIALDQNYRSTANILDAAKNLISINGQRIQKDLFTDNSKGDLVEIREAYDEGEEASFVISEAERLVRENGYKHGDCAVMYRINAQSRALEEACLHQGTRYRLVGGIRFYKRREVKDLMAYLHLVYNPNDDVNLGRVINVPPRGIGAKSMQQMGDWARSKNLGLFAAMQEVAAARLAGEDCPITITKKAATSFADFAVTLEKLIELSKREKVVDLVDRVVEDTGFRNFIQNSDDNPQERWENIMELRATAQEFNAEAPPDGLATLLERLSLVADMDNYEDADDSITLITLHQAKGLEFPVVFMVGMEEGLLPHSRSLDDEDQLEEERRLCYVGMTRAEKLLYLTRAFRRSIFGATRAGEGSRFLRDIPAELITSGSGPTNGSAGGTSRSFGKPGESKGPSWNTWQAPTPVINRAKPESARPTLSVGDSVRHNAFGEGVVTRVDVTASDTEVTIEFEGGVGQKRLLLSFAPLEKIG</sequence>
<dbReference type="CDD" id="cd17932">
    <property type="entry name" value="DEXQc_UvrD"/>
    <property type="match status" value="1"/>
</dbReference>
<keyword evidence="5" id="KW-0067">ATP-binding</keyword>
<dbReference type="CDD" id="cd18807">
    <property type="entry name" value="SF1_C_UvrD"/>
    <property type="match status" value="1"/>
</dbReference>
<comment type="similarity">
    <text evidence="1">Belongs to the helicase family. UvrD subfamily.</text>
</comment>
<dbReference type="GO" id="GO:0005524">
    <property type="term" value="F:ATP binding"/>
    <property type="evidence" value="ECO:0007669"/>
    <property type="project" value="UniProtKB-KW"/>
</dbReference>
<evidence type="ECO:0000256" key="4">
    <source>
        <dbReference type="ARBA" id="ARBA00022806"/>
    </source>
</evidence>
<dbReference type="InterPro" id="IPR014016">
    <property type="entry name" value="UvrD-like_ATP-bd"/>
</dbReference>
<keyword evidence="6" id="KW-0238">DNA-binding</keyword>
<dbReference type="GO" id="GO:0005829">
    <property type="term" value="C:cytosol"/>
    <property type="evidence" value="ECO:0007669"/>
    <property type="project" value="TreeGrafter"/>
</dbReference>
<dbReference type="Pfam" id="PF13361">
    <property type="entry name" value="UvrD_C"/>
    <property type="match status" value="1"/>
</dbReference>
<dbReference type="InterPro" id="IPR014017">
    <property type="entry name" value="DNA_helicase_UvrD-like_C"/>
</dbReference>
<feature type="region of interest" description="Disordered" evidence="11">
    <location>
        <begin position="650"/>
        <end position="681"/>
    </location>
</feature>
<accession>A0A160VAL8</accession>
<dbReference type="Gene3D" id="3.40.50.300">
    <property type="entry name" value="P-loop containing nucleotide triphosphate hydrolases"/>
    <property type="match status" value="2"/>
</dbReference>
<evidence type="ECO:0000256" key="8">
    <source>
        <dbReference type="ARBA" id="ARBA00034617"/>
    </source>
</evidence>
<dbReference type="EMBL" id="FAXA01000346">
    <property type="protein sequence ID" value="CUV03018.1"/>
    <property type="molecule type" value="Genomic_DNA"/>
</dbReference>
<dbReference type="InterPro" id="IPR013986">
    <property type="entry name" value="DExx_box_DNA_helicase_dom_sf"/>
</dbReference>
<name>A0A160VAL8_9ZZZZ</name>
<dbReference type="Pfam" id="PF21196">
    <property type="entry name" value="PcrA_UvrD_tudor"/>
    <property type="match status" value="1"/>
</dbReference>
<evidence type="ECO:0000256" key="7">
    <source>
        <dbReference type="ARBA" id="ARBA00023235"/>
    </source>
</evidence>
<dbReference type="PANTHER" id="PTHR11070:SF2">
    <property type="entry name" value="ATP-DEPENDENT DNA HELICASE SRS2"/>
    <property type="match status" value="1"/>
</dbReference>
<dbReference type="FunFam" id="1.10.10.160:FF:000001">
    <property type="entry name" value="ATP-dependent DNA helicase"/>
    <property type="match status" value="1"/>
</dbReference>
<keyword evidence="7" id="KW-0413">Isomerase</keyword>
<dbReference type="GO" id="GO:0033202">
    <property type="term" value="C:DNA helicase complex"/>
    <property type="evidence" value="ECO:0007669"/>
    <property type="project" value="TreeGrafter"/>
</dbReference>
<organism evidence="14">
    <name type="scientific">hydrothermal vent metagenome</name>
    <dbReference type="NCBI Taxonomy" id="652676"/>
    <lineage>
        <taxon>unclassified sequences</taxon>
        <taxon>metagenomes</taxon>
        <taxon>ecological metagenomes</taxon>
    </lineage>
</organism>
<evidence type="ECO:0000256" key="11">
    <source>
        <dbReference type="SAM" id="MobiDB-lite"/>
    </source>
</evidence>
<evidence type="ECO:0000256" key="3">
    <source>
        <dbReference type="ARBA" id="ARBA00022801"/>
    </source>
</evidence>
<proteinExistence type="inferred from homology"/>
<dbReference type="Gene3D" id="1.10.486.10">
    <property type="entry name" value="PCRA, domain 4"/>
    <property type="match status" value="1"/>
</dbReference>
<dbReference type="GO" id="GO:0016787">
    <property type="term" value="F:hydrolase activity"/>
    <property type="evidence" value="ECO:0007669"/>
    <property type="project" value="UniProtKB-KW"/>
</dbReference>
<dbReference type="FunFam" id="1.10.486.10:FF:000003">
    <property type="entry name" value="ATP-dependent DNA helicase"/>
    <property type="match status" value="1"/>
</dbReference>
<evidence type="ECO:0000256" key="1">
    <source>
        <dbReference type="ARBA" id="ARBA00009922"/>
    </source>
</evidence>
<dbReference type="GO" id="GO:0043138">
    <property type="term" value="F:3'-5' DNA helicase activity"/>
    <property type="evidence" value="ECO:0007669"/>
    <property type="project" value="UniProtKB-EC"/>
</dbReference>
<evidence type="ECO:0000259" key="12">
    <source>
        <dbReference type="PROSITE" id="PS51198"/>
    </source>
</evidence>
<dbReference type="PROSITE" id="PS51198">
    <property type="entry name" value="UVRD_HELICASE_ATP_BIND"/>
    <property type="match status" value="1"/>
</dbReference>
<keyword evidence="2" id="KW-0547">Nucleotide-binding</keyword>
<evidence type="ECO:0000256" key="2">
    <source>
        <dbReference type="ARBA" id="ARBA00022741"/>
    </source>
</evidence>
<comment type="catalytic activity">
    <reaction evidence="8">
        <text>Couples ATP hydrolysis with the unwinding of duplex DNA by translocating in the 3'-5' direction.</text>
        <dbReference type="EC" id="5.6.2.4"/>
    </reaction>
</comment>
<dbReference type="Gene3D" id="1.10.10.160">
    <property type="match status" value="1"/>
</dbReference>
<dbReference type="GO" id="GO:0003677">
    <property type="term" value="F:DNA binding"/>
    <property type="evidence" value="ECO:0007669"/>
    <property type="project" value="UniProtKB-KW"/>
</dbReference>
<evidence type="ECO:0000256" key="10">
    <source>
        <dbReference type="ARBA" id="ARBA00048988"/>
    </source>
</evidence>
<evidence type="ECO:0000256" key="9">
    <source>
        <dbReference type="ARBA" id="ARBA00034808"/>
    </source>
</evidence>
<evidence type="ECO:0000259" key="13">
    <source>
        <dbReference type="PROSITE" id="PS51217"/>
    </source>
</evidence>
<evidence type="ECO:0000256" key="5">
    <source>
        <dbReference type="ARBA" id="ARBA00022840"/>
    </source>
</evidence>
<dbReference type="InterPro" id="IPR027417">
    <property type="entry name" value="P-loop_NTPase"/>
</dbReference>
<evidence type="ECO:0000313" key="14">
    <source>
        <dbReference type="EMBL" id="CUV03018.1"/>
    </source>
</evidence>
<dbReference type="GO" id="GO:0000725">
    <property type="term" value="P:recombinational repair"/>
    <property type="evidence" value="ECO:0007669"/>
    <property type="project" value="TreeGrafter"/>
</dbReference>
<protein>
    <recommendedName>
        <fullName evidence="9">DNA 3'-5' helicase</fullName>
        <ecNumber evidence="9">5.6.2.4</ecNumber>
    </recommendedName>
</protein>
<feature type="domain" description="UvrD-like helicase C-terminal" evidence="13">
    <location>
        <begin position="289"/>
        <end position="571"/>
    </location>
</feature>
<feature type="domain" description="UvrD-like helicase ATP-binding" evidence="12">
    <location>
        <begin position="9"/>
        <end position="288"/>
    </location>
</feature>
<dbReference type="InterPro" id="IPR000212">
    <property type="entry name" value="DNA_helicase_UvrD/REP"/>
</dbReference>
<keyword evidence="4 14" id="KW-0347">Helicase</keyword>
<evidence type="ECO:0000256" key="6">
    <source>
        <dbReference type="ARBA" id="ARBA00023125"/>
    </source>
</evidence>
<comment type="catalytic activity">
    <reaction evidence="10">
        <text>ATP + H2O = ADP + phosphate + H(+)</text>
        <dbReference type="Rhea" id="RHEA:13065"/>
        <dbReference type="ChEBI" id="CHEBI:15377"/>
        <dbReference type="ChEBI" id="CHEBI:15378"/>
        <dbReference type="ChEBI" id="CHEBI:30616"/>
        <dbReference type="ChEBI" id="CHEBI:43474"/>
        <dbReference type="ChEBI" id="CHEBI:456216"/>
        <dbReference type="EC" id="5.6.2.4"/>
    </reaction>
</comment>
<feature type="compositionally biased region" description="Polar residues" evidence="11">
    <location>
        <begin position="650"/>
        <end position="665"/>
    </location>
</feature>
<dbReference type="PANTHER" id="PTHR11070">
    <property type="entry name" value="UVRD / RECB / PCRA DNA HELICASE FAMILY MEMBER"/>
    <property type="match status" value="1"/>
</dbReference>
<dbReference type="Pfam" id="PF00580">
    <property type="entry name" value="UvrD-helicase"/>
    <property type="match status" value="1"/>
</dbReference>
<keyword evidence="3" id="KW-0378">Hydrolase</keyword>
<dbReference type="SUPFAM" id="SSF52540">
    <property type="entry name" value="P-loop containing nucleoside triphosphate hydrolases"/>
    <property type="match status" value="1"/>
</dbReference>
<gene>
    <name evidence="14" type="ORF">MGWOODY_Clf952</name>
</gene>
<dbReference type="AlphaFoldDB" id="A0A160VAL8"/>
<dbReference type="EC" id="5.6.2.4" evidence="9"/>